<organism evidence="3 4">
    <name type="scientific">Paracoccus alkenifer</name>
    <dbReference type="NCBI Taxonomy" id="65735"/>
    <lineage>
        <taxon>Bacteria</taxon>
        <taxon>Pseudomonadati</taxon>
        <taxon>Pseudomonadota</taxon>
        <taxon>Alphaproteobacteria</taxon>
        <taxon>Rhodobacterales</taxon>
        <taxon>Paracoccaceae</taxon>
        <taxon>Paracoccus</taxon>
    </lineage>
</organism>
<protein>
    <submittedName>
        <fullName evidence="3">Catechol 2,3-dioxygenase</fullName>
    </submittedName>
</protein>
<dbReference type="STRING" id="65735.SAMN04488075_0042"/>
<dbReference type="PANTHER" id="PTHR43279">
    <property type="entry name" value="CATECHOL-2,3-DIOXYGENASE"/>
    <property type="match status" value="1"/>
</dbReference>
<accession>A0A1H6NQS7</accession>
<dbReference type="InterPro" id="IPR018146">
    <property type="entry name" value="Glyoxalase_1_CS"/>
</dbReference>
<keyword evidence="3" id="KW-0223">Dioxygenase</keyword>
<dbReference type="AlphaFoldDB" id="A0A1H6NQS7"/>
<dbReference type="Gene3D" id="3.10.180.10">
    <property type="entry name" value="2,3-Dihydroxybiphenyl 1,2-Dioxygenase, domain 1"/>
    <property type="match status" value="2"/>
</dbReference>
<dbReference type="PROSITE" id="PS00934">
    <property type="entry name" value="GLYOXALASE_I_1"/>
    <property type="match status" value="1"/>
</dbReference>
<dbReference type="SUPFAM" id="SSF54593">
    <property type="entry name" value="Glyoxalase/Bleomycin resistance protein/Dihydroxybiphenyl dioxygenase"/>
    <property type="match status" value="2"/>
</dbReference>
<evidence type="ECO:0000259" key="2">
    <source>
        <dbReference type="PROSITE" id="PS51819"/>
    </source>
</evidence>
<reference evidence="4" key="1">
    <citation type="submission" date="2016-10" db="EMBL/GenBank/DDBJ databases">
        <authorList>
            <person name="Varghese N."/>
            <person name="Submissions S."/>
        </authorList>
    </citation>
    <scope>NUCLEOTIDE SEQUENCE [LARGE SCALE GENOMIC DNA]</scope>
    <source>
        <strain evidence="4">DSM 11593</strain>
    </source>
</reference>
<dbReference type="Pfam" id="PF00903">
    <property type="entry name" value="Glyoxalase"/>
    <property type="match status" value="2"/>
</dbReference>
<keyword evidence="4" id="KW-1185">Reference proteome</keyword>
<dbReference type="PANTHER" id="PTHR43279:SF1">
    <property type="entry name" value="CATECHOL-2,3-DIOXYGENASE"/>
    <property type="match status" value="1"/>
</dbReference>
<dbReference type="InterPro" id="IPR029068">
    <property type="entry name" value="Glyas_Bleomycin-R_OHBP_Dase"/>
</dbReference>
<evidence type="ECO:0000313" key="4">
    <source>
        <dbReference type="Proteomes" id="UP000199125"/>
    </source>
</evidence>
<dbReference type="OrthoDB" id="9792626at2"/>
<dbReference type="GO" id="GO:0004462">
    <property type="term" value="F:lactoylglutathione lyase activity"/>
    <property type="evidence" value="ECO:0007669"/>
    <property type="project" value="InterPro"/>
</dbReference>
<sequence length="278" mass="29583">MTPCATPTTSLRIGWVALIVRDLTALSRYYQDVIGLRLLADRDDATGRRQLLGCDGRVLLELRHDPHAKRPARSEAGLFHTAFLLPSRAALADWLVHALAMGVTLDGASDHLVSEALYLTDPEGNGIEIYHDRERGEWPLAADGSVSMATLPLDLRALAAQAGRARFAGLPAGSSIGHVHLQVGDLDQAKAFYADRLGLAVMSRYPGALFFGADGYHHHLAANIWNSRGAGPRADGTTGLAEIALIADTPGFGARLGAAGDSVTIRDPWGTSLSVHKG</sequence>
<keyword evidence="1" id="KW-0479">Metal-binding</keyword>
<name>A0A1H6NQS7_9RHOB</name>
<feature type="domain" description="VOC" evidence="2">
    <location>
        <begin position="175"/>
        <end position="278"/>
    </location>
</feature>
<evidence type="ECO:0000313" key="3">
    <source>
        <dbReference type="EMBL" id="SEI13004.1"/>
    </source>
</evidence>
<evidence type="ECO:0000256" key="1">
    <source>
        <dbReference type="ARBA" id="ARBA00022723"/>
    </source>
</evidence>
<gene>
    <name evidence="3" type="ORF">SAMN04488075_0042</name>
</gene>
<feature type="domain" description="VOC" evidence="2">
    <location>
        <begin position="12"/>
        <end position="132"/>
    </location>
</feature>
<dbReference type="InterPro" id="IPR004360">
    <property type="entry name" value="Glyas_Fos-R_dOase_dom"/>
</dbReference>
<dbReference type="EMBL" id="FNXG01000011">
    <property type="protein sequence ID" value="SEI13004.1"/>
    <property type="molecule type" value="Genomic_DNA"/>
</dbReference>
<dbReference type="InterPro" id="IPR037523">
    <property type="entry name" value="VOC_core"/>
</dbReference>
<proteinExistence type="predicted"/>
<dbReference type="GO" id="GO:0051213">
    <property type="term" value="F:dioxygenase activity"/>
    <property type="evidence" value="ECO:0007669"/>
    <property type="project" value="UniProtKB-KW"/>
</dbReference>
<dbReference type="Proteomes" id="UP000199125">
    <property type="component" value="Unassembled WGS sequence"/>
</dbReference>
<dbReference type="RefSeq" id="WP_090849151.1">
    <property type="nucleotide sequence ID" value="NZ_FNXG01000011.1"/>
</dbReference>
<dbReference type="GO" id="GO:0046872">
    <property type="term" value="F:metal ion binding"/>
    <property type="evidence" value="ECO:0007669"/>
    <property type="project" value="UniProtKB-KW"/>
</dbReference>
<keyword evidence="3" id="KW-0560">Oxidoreductase</keyword>
<dbReference type="PROSITE" id="PS51819">
    <property type="entry name" value="VOC"/>
    <property type="match status" value="2"/>
</dbReference>